<evidence type="ECO:0000256" key="1">
    <source>
        <dbReference type="SAM" id="MobiDB-lite"/>
    </source>
</evidence>
<feature type="transmembrane region" description="Helical" evidence="2">
    <location>
        <begin position="196"/>
        <end position="216"/>
    </location>
</feature>
<dbReference type="EMBL" id="QXFT01001150">
    <property type="protein sequence ID" value="KAE9327274.1"/>
    <property type="molecule type" value="Genomic_DNA"/>
</dbReference>
<keyword evidence="3" id="KW-0732">Signal</keyword>
<sequence length="470" mass="49062">MVPARHALASATAAAATLQMAWMQVHAADEPLGSGEVEVEAEVGDEPVDAEEVAGGDDALPAPDTPGLQQDPNAEALVAVATTEPPPAVVNAPAGGDGEEEAVDPNVEEPPLDLDNASADAEQDTQTPTLPTETSVPVVTELPTTEAPVEPETTQPVAIVEVTTKPFLRTQDPSVISEAVTNDAADTHAPGYLGQGINPIVFIALAGMCCILLLLWGRKRRSTGATSSGGASAGTGSKGPKVAYTQVPDEQPFSHSQDDDDEFCDDYEEDTFANDRDNWDDWEGNSSQTQAPQLNPFVAAVHSPPRPTAPRQNKNNPSPFQLSQPLPPPPQHVQLQEIAIAGKGDLLPSSVESNSSSDSFEVVTEEAHMPPTSNRSASASAEKEDESESVDDLFSQFGMVPTFKKSAVVPPPPAATTSAAPATAATQPTASLLPTAAEASALFAAEMDDELTAVDAADEWGEDDEWVKGI</sequence>
<dbReference type="Proteomes" id="UP000429607">
    <property type="component" value="Unassembled WGS sequence"/>
</dbReference>
<evidence type="ECO:0000313" key="6">
    <source>
        <dbReference type="EMBL" id="KAE9327274.1"/>
    </source>
</evidence>
<feature type="compositionally biased region" description="Acidic residues" evidence="1">
    <location>
        <begin position="37"/>
        <end position="55"/>
    </location>
</feature>
<evidence type="ECO:0000313" key="8">
    <source>
        <dbReference type="Proteomes" id="UP000434957"/>
    </source>
</evidence>
<feature type="compositionally biased region" description="Low complexity" evidence="1">
    <location>
        <begin position="127"/>
        <end position="137"/>
    </location>
</feature>
<feature type="compositionally biased region" description="Acidic residues" evidence="1">
    <location>
        <begin position="97"/>
        <end position="112"/>
    </location>
</feature>
<organism evidence="6 8">
    <name type="scientific">Phytophthora rubi</name>
    <dbReference type="NCBI Taxonomy" id="129364"/>
    <lineage>
        <taxon>Eukaryota</taxon>
        <taxon>Sar</taxon>
        <taxon>Stramenopiles</taxon>
        <taxon>Oomycota</taxon>
        <taxon>Peronosporomycetes</taxon>
        <taxon>Peronosporales</taxon>
        <taxon>Peronosporaceae</taxon>
        <taxon>Phytophthora</taxon>
    </lineage>
</organism>
<dbReference type="EMBL" id="QXFU01001159">
    <property type="protein sequence ID" value="KAE9009122.1"/>
    <property type="molecule type" value="Genomic_DNA"/>
</dbReference>
<evidence type="ECO:0000313" key="7">
    <source>
        <dbReference type="Proteomes" id="UP000429607"/>
    </source>
</evidence>
<evidence type="ECO:0000256" key="2">
    <source>
        <dbReference type="SAM" id="Phobius"/>
    </source>
</evidence>
<evidence type="ECO:0000313" key="5">
    <source>
        <dbReference type="EMBL" id="KAE9013921.1"/>
    </source>
</evidence>
<dbReference type="Proteomes" id="UP000434957">
    <property type="component" value="Unassembled WGS sequence"/>
</dbReference>
<keyword evidence="2" id="KW-0472">Membrane</keyword>
<feature type="region of interest" description="Disordered" evidence="1">
    <location>
        <begin position="408"/>
        <end position="427"/>
    </location>
</feature>
<dbReference type="Proteomes" id="UP000435112">
    <property type="component" value="Unassembled WGS sequence"/>
</dbReference>
<feature type="region of interest" description="Disordered" evidence="1">
    <location>
        <begin position="299"/>
        <end position="331"/>
    </location>
</feature>
<comment type="caution">
    <text evidence="6">The sequence shown here is derived from an EMBL/GenBank/DDBJ whole genome shotgun (WGS) entry which is preliminary data.</text>
</comment>
<feature type="region of interest" description="Disordered" evidence="1">
    <location>
        <begin position="346"/>
        <end position="390"/>
    </location>
</feature>
<reference evidence="6 8" key="1">
    <citation type="submission" date="2018-08" db="EMBL/GenBank/DDBJ databases">
        <title>Genomic investigation of the strawberry pathogen Phytophthora fragariae indicates pathogenicity is determined by transcriptional variation in three key races.</title>
        <authorList>
            <person name="Adams T.M."/>
            <person name="Armitage A.D."/>
            <person name="Sobczyk M.K."/>
            <person name="Bates H.J."/>
            <person name="Dunwell J.M."/>
            <person name="Nellist C.F."/>
            <person name="Harrison R.J."/>
        </authorList>
    </citation>
    <scope>NUCLEOTIDE SEQUENCE [LARGE SCALE GENOMIC DNA]</scope>
    <source>
        <strain evidence="5 7">SCRP249</strain>
        <strain evidence="4 9">SCRP324</strain>
        <strain evidence="6 8">SCRP333</strain>
    </source>
</reference>
<feature type="region of interest" description="Disordered" evidence="1">
    <location>
        <begin position="222"/>
        <end position="245"/>
    </location>
</feature>
<gene>
    <name evidence="5" type="ORF">PR001_g15271</name>
    <name evidence="4" type="ORF">PR002_g15706</name>
    <name evidence="6" type="ORF">PR003_g16056</name>
</gene>
<accession>A0A6A4F0V1</accession>
<keyword evidence="2" id="KW-0812">Transmembrane</keyword>
<feature type="compositionally biased region" description="Low complexity" evidence="1">
    <location>
        <begin position="349"/>
        <end position="359"/>
    </location>
</feature>
<dbReference type="AlphaFoldDB" id="A0A6A4F0V1"/>
<feature type="region of interest" description="Disordered" evidence="1">
    <location>
        <begin position="32"/>
        <end position="69"/>
    </location>
</feature>
<feature type="compositionally biased region" description="Low complexity" evidence="1">
    <location>
        <begin position="415"/>
        <end position="427"/>
    </location>
</feature>
<feature type="region of interest" description="Disordered" evidence="1">
    <location>
        <begin position="272"/>
        <end position="291"/>
    </location>
</feature>
<evidence type="ECO:0000256" key="3">
    <source>
        <dbReference type="SAM" id="SignalP"/>
    </source>
</evidence>
<evidence type="ECO:0000313" key="9">
    <source>
        <dbReference type="Proteomes" id="UP000435112"/>
    </source>
</evidence>
<keyword evidence="8" id="KW-1185">Reference proteome</keyword>
<name>A0A6A4F0V1_9STRA</name>
<proteinExistence type="predicted"/>
<keyword evidence="2" id="KW-1133">Transmembrane helix</keyword>
<dbReference type="EMBL" id="QXFV01001143">
    <property type="protein sequence ID" value="KAE9013921.1"/>
    <property type="molecule type" value="Genomic_DNA"/>
</dbReference>
<protein>
    <submittedName>
        <fullName evidence="6">Uncharacterized protein</fullName>
    </submittedName>
</protein>
<feature type="region of interest" description="Disordered" evidence="1">
    <location>
        <begin position="86"/>
        <end position="137"/>
    </location>
</feature>
<feature type="chain" id="PRO_5036167625" evidence="3">
    <location>
        <begin position="28"/>
        <end position="470"/>
    </location>
</feature>
<dbReference type="OrthoDB" id="168390at2759"/>
<feature type="signal peptide" evidence="3">
    <location>
        <begin position="1"/>
        <end position="27"/>
    </location>
</feature>
<evidence type="ECO:0000313" key="4">
    <source>
        <dbReference type="EMBL" id="KAE9009122.1"/>
    </source>
</evidence>